<protein>
    <recommendedName>
        <fullName evidence="3 10">Cutinase</fullName>
        <ecNumber evidence="3 10">3.1.1.74</ecNumber>
    </recommendedName>
</protein>
<dbReference type="Pfam" id="PF01083">
    <property type="entry name" value="Cutinase"/>
    <property type="match status" value="1"/>
</dbReference>
<keyword evidence="8" id="KW-1015">Disulfide bond</keyword>
<name>A0ABR0KJL5_9EURO</name>
<evidence type="ECO:0000256" key="2">
    <source>
        <dbReference type="ARBA" id="ARBA00007534"/>
    </source>
</evidence>
<keyword evidence="12" id="KW-1185">Reference proteome</keyword>
<keyword evidence="6 10" id="KW-0732">Signal</keyword>
<feature type="chain" id="PRO_5044974596" description="Cutinase" evidence="10">
    <location>
        <begin position="17"/>
        <end position="219"/>
    </location>
</feature>
<evidence type="ECO:0000256" key="5">
    <source>
        <dbReference type="ARBA" id="ARBA00022525"/>
    </source>
</evidence>
<reference evidence="11 12" key="1">
    <citation type="submission" date="2023-08" db="EMBL/GenBank/DDBJ databases">
        <title>Black Yeasts Isolated from many extreme environments.</title>
        <authorList>
            <person name="Coleine C."/>
            <person name="Stajich J.E."/>
            <person name="Selbmann L."/>
        </authorList>
    </citation>
    <scope>NUCLEOTIDE SEQUENCE [LARGE SCALE GENOMIC DNA]</scope>
    <source>
        <strain evidence="11 12">CCFEE 5885</strain>
    </source>
</reference>
<evidence type="ECO:0000313" key="11">
    <source>
        <dbReference type="EMBL" id="KAK5098511.1"/>
    </source>
</evidence>
<comment type="catalytic activity">
    <reaction evidence="9 10">
        <text>cutin + H2O = cutin monomers.</text>
        <dbReference type="EC" id="3.1.1.74"/>
    </reaction>
</comment>
<dbReference type="SUPFAM" id="SSF53474">
    <property type="entry name" value="alpha/beta-Hydrolases"/>
    <property type="match status" value="1"/>
</dbReference>
<comment type="caution">
    <text evidence="11">The sequence shown here is derived from an EMBL/GenBank/DDBJ whole genome shotgun (WGS) entry which is preliminary data.</text>
</comment>
<dbReference type="PANTHER" id="PTHR48250">
    <property type="entry name" value="CUTINASE 2-RELATED"/>
    <property type="match status" value="1"/>
</dbReference>
<comment type="function">
    <text evidence="10">Catalyzes the hydrolysis of complex carboxylic polyesters found in the cell wall of plants. Degrades cutin, a macromolecule that forms the structure of the plant cuticle.</text>
</comment>
<proteinExistence type="inferred from homology"/>
<evidence type="ECO:0000256" key="9">
    <source>
        <dbReference type="ARBA" id="ARBA00034045"/>
    </source>
</evidence>
<dbReference type="Gene3D" id="3.40.50.1820">
    <property type="entry name" value="alpha/beta hydrolase"/>
    <property type="match status" value="1"/>
</dbReference>
<evidence type="ECO:0000256" key="8">
    <source>
        <dbReference type="ARBA" id="ARBA00023157"/>
    </source>
</evidence>
<evidence type="ECO:0000313" key="12">
    <source>
        <dbReference type="Proteomes" id="UP001345013"/>
    </source>
</evidence>
<dbReference type="InterPro" id="IPR043580">
    <property type="entry name" value="CUTINASE_1"/>
</dbReference>
<dbReference type="EMBL" id="JAVRRG010000014">
    <property type="protein sequence ID" value="KAK5098511.1"/>
    <property type="molecule type" value="Genomic_DNA"/>
</dbReference>
<dbReference type="PANTHER" id="PTHR48250:SF2">
    <property type="entry name" value="CUTINASE"/>
    <property type="match status" value="1"/>
</dbReference>
<evidence type="ECO:0000256" key="6">
    <source>
        <dbReference type="ARBA" id="ARBA00022729"/>
    </source>
</evidence>
<gene>
    <name evidence="11" type="ORF">LTR24_001830</name>
</gene>
<organism evidence="11 12">
    <name type="scientific">Lithohypha guttulata</name>
    <dbReference type="NCBI Taxonomy" id="1690604"/>
    <lineage>
        <taxon>Eukaryota</taxon>
        <taxon>Fungi</taxon>
        <taxon>Dikarya</taxon>
        <taxon>Ascomycota</taxon>
        <taxon>Pezizomycotina</taxon>
        <taxon>Eurotiomycetes</taxon>
        <taxon>Chaetothyriomycetidae</taxon>
        <taxon>Chaetothyriales</taxon>
        <taxon>Trichomeriaceae</taxon>
        <taxon>Lithohypha</taxon>
    </lineage>
</organism>
<comment type="subcellular location">
    <subcellularLocation>
        <location evidence="1 10">Secreted</location>
    </subcellularLocation>
</comment>
<dbReference type="PRINTS" id="PR00129">
    <property type="entry name" value="CUTINASE"/>
</dbReference>
<dbReference type="InterPro" id="IPR029058">
    <property type="entry name" value="AB_hydrolase_fold"/>
</dbReference>
<evidence type="ECO:0000256" key="7">
    <source>
        <dbReference type="ARBA" id="ARBA00022801"/>
    </source>
</evidence>
<sequence length="219" mass="22466">MLLTTVLAALFTTALSAPLPAGPSPTPEEIKQAATTRNELLNGPCRNVTVLFARGTTESGNIGSLVGPALESALDARLGATNVAFQGVDYVADVAGYYAKGSDSGASTLASLVSTASSKCPNTQIVMSGYSQGAQVVYKAAAQLPPALAAQIKAAVLFGNPNNGLPVPNINNANTWTFCHALDKICQGQPKVEASHLDYAVDTPAAAAYIASRVKLNMS</sequence>
<evidence type="ECO:0000256" key="1">
    <source>
        <dbReference type="ARBA" id="ARBA00004613"/>
    </source>
</evidence>
<dbReference type="InterPro" id="IPR000675">
    <property type="entry name" value="Cutinase/axe"/>
</dbReference>
<keyword evidence="4 10" id="KW-0719">Serine esterase</keyword>
<dbReference type="EC" id="3.1.1.74" evidence="3 10"/>
<dbReference type="Proteomes" id="UP001345013">
    <property type="component" value="Unassembled WGS sequence"/>
</dbReference>
<feature type="signal peptide" evidence="10">
    <location>
        <begin position="1"/>
        <end position="16"/>
    </location>
</feature>
<evidence type="ECO:0000256" key="4">
    <source>
        <dbReference type="ARBA" id="ARBA00022487"/>
    </source>
</evidence>
<keyword evidence="5 10" id="KW-0964">Secreted</keyword>
<accession>A0ABR0KJL5</accession>
<keyword evidence="7 10" id="KW-0378">Hydrolase</keyword>
<dbReference type="SMART" id="SM01110">
    <property type="entry name" value="Cutinase"/>
    <property type="match status" value="1"/>
</dbReference>
<dbReference type="InterPro" id="IPR011150">
    <property type="entry name" value="Cutinase_monf"/>
</dbReference>
<dbReference type="PROSITE" id="PS00155">
    <property type="entry name" value="CUTINASE_1"/>
    <property type="match status" value="1"/>
</dbReference>
<evidence type="ECO:0000256" key="10">
    <source>
        <dbReference type="RuleBase" id="RU361263"/>
    </source>
</evidence>
<comment type="similarity">
    <text evidence="2 10">Belongs to the cutinase family.</text>
</comment>
<evidence type="ECO:0000256" key="3">
    <source>
        <dbReference type="ARBA" id="ARBA00013095"/>
    </source>
</evidence>